<dbReference type="KEGG" id="pact:CA264_13465"/>
<proteinExistence type="predicted"/>
<organism evidence="1 2">
    <name type="scientific">Pontibacter actiniarum</name>
    <dbReference type="NCBI Taxonomy" id="323450"/>
    <lineage>
        <taxon>Bacteria</taxon>
        <taxon>Pseudomonadati</taxon>
        <taxon>Bacteroidota</taxon>
        <taxon>Cytophagia</taxon>
        <taxon>Cytophagales</taxon>
        <taxon>Hymenobacteraceae</taxon>
        <taxon>Pontibacter</taxon>
    </lineage>
</organism>
<keyword evidence="2" id="KW-1185">Reference proteome</keyword>
<accession>A0A1X9YU52</accession>
<dbReference type="AlphaFoldDB" id="A0A1X9YU52"/>
<evidence type="ECO:0008006" key="3">
    <source>
        <dbReference type="Google" id="ProtNLM"/>
    </source>
</evidence>
<evidence type="ECO:0000313" key="1">
    <source>
        <dbReference type="EMBL" id="ARS36361.1"/>
    </source>
</evidence>
<name>A0A1X9YU52_9BACT</name>
<dbReference type="RefSeq" id="WP_025607895.1">
    <property type="nucleotide sequence ID" value="NZ_CP021235.1"/>
</dbReference>
<dbReference type="EMBL" id="CP021235">
    <property type="protein sequence ID" value="ARS36361.1"/>
    <property type="molecule type" value="Genomic_DNA"/>
</dbReference>
<protein>
    <recommendedName>
        <fullName evidence="3">SH3 domain-containing protein</fullName>
    </recommendedName>
</protein>
<gene>
    <name evidence="1" type="ORF">CA264_13465</name>
</gene>
<sequence length="255" mass="27791">MKKTFIALLAILGLGACGQQESELTRSTAAVEATAEDTVASATEPTANCQVAAPVLLPPQQPVADPSLASYLQQLQEAVQTLDEAQLRQLLSPNISTSFGGSGGWESFQGQWHPENDSAEVWLLLERLLRLGGGYPLERNQGLYALPYVYSNWPDSLDAFSHVAVTSRSAVLRQEPAANAPAVCTLDRLILQADYAKSYPQQQGPQKEWWYVETTDGSQSGYINHADVYSPVGYRAIFNKDAQGQWRMTALVSGD</sequence>
<dbReference type="OrthoDB" id="849117at2"/>
<evidence type="ECO:0000313" key="2">
    <source>
        <dbReference type="Proteomes" id="UP000266292"/>
    </source>
</evidence>
<reference evidence="2" key="1">
    <citation type="submission" date="2017-05" db="EMBL/GenBank/DDBJ databases">
        <authorList>
            <person name="Ray J."/>
            <person name="Price M."/>
            <person name="Deutschbauer A."/>
        </authorList>
    </citation>
    <scope>NUCLEOTIDE SEQUENCE [LARGE SCALE GENOMIC DNA]</scope>
    <source>
        <strain evidence="2">DSM 19842</strain>
    </source>
</reference>
<dbReference type="Proteomes" id="UP000266292">
    <property type="component" value="Chromosome"/>
</dbReference>